<evidence type="ECO:0000256" key="1">
    <source>
        <dbReference type="SAM" id="SignalP"/>
    </source>
</evidence>
<dbReference type="SUPFAM" id="SSF56935">
    <property type="entry name" value="Porins"/>
    <property type="match status" value="1"/>
</dbReference>
<organism evidence="2 3">
    <name type="scientific">Thiothrix litoralis</name>
    <dbReference type="NCBI Taxonomy" id="2891210"/>
    <lineage>
        <taxon>Bacteria</taxon>
        <taxon>Pseudomonadati</taxon>
        <taxon>Pseudomonadota</taxon>
        <taxon>Gammaproteobacteria</taxon>
        <taxon>Thiotrichales</taxon>
        <taxon>Thiotrichaceae</taxon>
        <taxon>Thiothrix</taxon>
    </lineage>
</organism>
<dbReference type="RefSeq" id="WP_210222684.1">
    <property type="nucleotide sequence ID" value="NZ_CP072801.1"/>
</dbReference>
<gene>
    <name evidence="2" type="ORF">J9253_20650</name>
</gene>
<protein>
    <submittedName>
        <fullName evidence="2">LbtU family siderophore porin</fullName>
    </submittedName>
</protein>
<keyword evidence="3" id="KW-1185">Reference proteome</keyword>
<proteinExistence type="predicted"/>
<feature type="signal peptide" evidence="1">
    <location>
        <begin position="1"/>
        <end position="24"/>
    </location>
</feature>
<feature type="chain" id="PRO_5047467214" evidence="1">
    <location>
        <begin position="25"/>
        <end position="325"/>
    </location>
</feature>
<dbReference type="Proteomes" id="UP000672039">
    <property type="component" value="Chromosome"/>
</dbReference>
<evidence type="ECO:0000313" key="2">
    <source>
        <dbReference type="EMBL" id="QTR46347.1"/>
    </source>
</evidence>
<sequence>MIINKSISLTCLLAGVTLSGSVWALEVGDPAEVSGVVELEYGVSRGDSGRKYGPLATKIEVGVEYKPTDKVDLHSLLLYEDQQLSVDEADITWHALPDEKLDMTVGRQYLPFGAFEKAMISSPLTKDLAEASQDKVLLASHKQGNFQTKGYVFAGTSPNTGGTGKHDAGYGLSVGYETDAATLGVDYLSNLAETNHFETNDVASEIPAIAVHGLTKIGRVTLIGEHIAAAKAFQPGDLDGAVTVAAKPATSQLEADVDLNNDRTVALAWSSSSNAAEIDLAKEALGITYSQPLYKSLAGAVELMRSKSYDGANDNALTAQLSYEF</sequence>
<reference evidence="2 3" key="1">
    <citation type="submission" date="2021-04" db="EMBL/GenBank/DDBJ databases">
        <title>Genomics, taxonomy and metabolism of representatives of sulfur bacteria of the genus Thiothrix: Thiothrix fructosivorans QT, Thiothrix unzii A1T and three new species, Thiothrix subterranea sp. nov., Thiothrix litoralis sp. nov. and 'Candidatus Thiothrix anitrata' sp. nov.</title>
        <authorList>
            <person name="Ravin N.V."/>
            <person name="Smolyakov D."/>
            <person name="Rudenko T.S."/>
            <person name="Mardanov A.V."/>
            <person name="Beletsky A.V."/>
            <person name="Markov N.D."/>
            <person name="Fomenkov A.I."/>
            <person name="Roberts R.J."/>
            <person name="Karnachuk O.V."/>
            <person name="Novikov A."/>
            <person name="Grabovich M.Y."/>
        </authorList>
    </citation>
    <scope>NUCLEOTIDE SEQUENCE [LARGE SCALE GENOMIC DNA]</scope>
    <source>
        <strain evidence="2 3">AS</strain>
    </source>
</reference>
<name>A0ABX7WSX9_9GAMM</name>
<dbReference type="NCBIfam" id="NF033652">
    <property type="entry name" value="LbtU_sider_porin"/>
    <property type="match status" value="1"/>
</dbReference>
<accession>A0ABX7WSX9</accession>
<dbReference type="EMBL" id="CP072801">
    <property type="protein sequence ID" value="QTR46347.1"/>
    <property type="molecule type" value="Genomic_DNA"/>
</dbReference>
<evidence type="ECO:0000313" key="3">
    <source>
        <dbReference type="Proteomes" id="UP000672039"/>
    </source>
</evidence>
<keyword evidence="1" id="KW-0732">Signal</keyword>